<accession>A0A7L9TZJ7</accession>
<dbReference type="RefSeq" id="WP_193685240.1">
    <property type="nucleotide sequence ID" value="NZ_CP062941.1"/>
</dbReference>
<keyword evidence="1" id="KW-0732">Signal</keyword>
<feature type="chain" id="PRO_5033039205" evidence="1">
    <location>
        <begin position="18"/>
        <end position="382"/>
    </location>
</feature>
<reference evidence="2 3" key="1">
    <citation type="submission" date="2020-10" db="EMBL/GenBank/DDBJ databases">
        <title>Genome sequencing of Massilia sp. LPB0304.</title>
        <authorList>
            <person name="Kim J."/>
        </authorList>
    </citation>
    <scope>NUCLEOTIDE SEQUENCE [LARGE SCALE GENOMIC DNA]</scope>
    <source>
        <strain evidence="2 3">LPB0304</strain>
    </source>
</reference>
<dbReference type="EMBL" id="CP062941">
    <property type="protein sequence ID" value="QOL48194.1"/>
    <property type="molecule type" value="Genomic_DNA"/>
</dbReference>
<sequence>MKILLLFLFALAAPAFAAEPSPLTATLKLTHTAKDNWRADFEFSEPVEKLELSYTGTSYRQQAWHIRTPGVALQRHGDDELLVASEPVRRVSVDVDLFLPYGEKSYTPMDRYSDGGTDVFLGFFDGRAIVAGKPRALLIRFSLQPLPGEHAVAPPDDPQLPDMYAYFGPSQAIQGGASKLILDPATPAWAQEVLRTTTDRVSAFYTQSLGRPLLFSPLVMVAMGDLTRPGYSVKGGAIGYQLVYRMEGAQVTLDTPDGRARLAHVVAHELAHIWQNSVKQGGIGEGPAWVHEGGAEALATAALRDSGIVSAEQSSAMVRQLVDECIVLKESTDGYRGTYACGFKRHVDSGVAPVVLWKRMMNLSERSGQSYSPTMFEQAARQ</sequence>
<proteinExistence type="predicted"/>
<evidence type="ECO:0000313" key="3">
    <source>
        <dbReference type="Proteomes" id="UP000593875"/>
    </source>
</evidence>
<dbReference type="AlphaFoldDB" id="A0A7L9TZJ7"/>
<dbReference type="Proteomes" id="UP000593875">
    <property type="component" value="Chromosome"/>
</dbReference>
<name>A0A7L9TZJ7_9BURK</name>
<dbReference type="KEGG" id="mlir:LPB04_14465"/>
<evidence type="ECO:0000313" key="2">
    <source>
        <dbReference type="EMBL" id="QOL48194.1"/>
    </source>
</evidence>
<protein>
    <submittedName>
        <fullName evidence="2">Uncharacterized protein</fullName>
    </submittedName>
</protein>
<organism evidence="2 3">
    <name type="scientific">Massilia litorea</name>
    <dbReference type="NCBI Taxonomy" id="2769491"/>
    <lineage>
        <taxon>Bacteria</taxon>
        <taxon>Pseudomonadati</taxon>
        <taxon>Pseudomonadota</taxon>
        <taxon>Betaproteobacteria</taxon>
        <taxon>Burkholderiales</taxon>
        <taxon>Oxalobacteraceae</taxon>
        <taxon>Telluria group</taxon>
        <taxon>Massilia</taxon>
    </lineage>
</organism>
<gene>
    <name evidence="2" type="ORF">LPB04_14465</name>
</gene>
<feature type="signal peptide" evidence="1">
    <location>
        <begin position="1"/>
        <end position="17"/>
    </location>
</feature>
<keyword evidence="3" id="KW-1185">Reference proteome</keyword>
<evidence type="ECO:0000256" key="1">
    <source>
        <dbReference type="SAM" id="SignalP"/>
    </source>
</evidence>